<feature type="signal peptide" evidence="1">
    <location>
        <begin position="1"/>
        <end position="34"/>
    </location>
</feature>
<dbReference type="RefSeq" id="WP_183651324.1">
    <property type="nucleotide sequence ID" value="NZ_JACIJG010000006.1"/>
</dbReference>
<accession>A0A7W9AWW7</accession>
<name>A0A7W9AWW7_9HYPH</name>
<dbReference type="InterPro" id="IPR006311">
    <property type="entry name" value="TAT_signal"/>
</dbReference>
<keyword evidence="1" id="KW-0732">Signal</keyword>
<dbReference type="Gene3D" id="3.40.50.1820">
    <property type="entry name" value="alpha/beta hydrolase"/>
    <property type="match status" value="1"/>
</dbReference>
<sequence length="215" mass="23813">MVSRTNRPFPKVFTRRSLLVAAAAFGLLQGTAQAAPKRAASGRSSQADVYLLRGFADIFSAGIDQIGQKLQASGVDAHVSSHRAWRFVMNRILADHSKNPRAPVILIGHSLGANAVIDIAEGLEKHGIRVDYMATFAATAPDPLPGNVRRVVNYYFKRHGWGLPLTPGPRFRGNLDNRDFSDIKDIGHFNIEKQRPLQDEVVRNVLRIVRSKRGR</sequence>
<keyword evidence="3" id="KW-1185">Reference proteome</keyword>
<dbReference type="PROSITE" id="PS51318">
    <property type="entry name" value="TAT"/>
    <property type="match status" value="1"/>
</dbReference>
<evidence type="ECO:0000256" key="1">
    <source>
        <dbReference type="SAM" id="SignalP"/>
    </source>
</evidence>
<evidence type="ECO:0000313" key="2">
    <source>
        <dbReference type="EMBL" id="MBB5702100.1"/>
    </source>
</evidence>
<dbReference type="AlphaFoldDB" id="A0A7W9AWW7"/>
<dbReference type="EMBL" id="JACIJG010000006">
    <property type="protein sequence ID" value="MBB5702100.1"/>
    <property type="molecule type" value="Genomic_DNA"/>
</dbReference>
<reference evidence="2 3" key="1">
    <citation type="submission" date="2020-08" db="EMBL/GenBank/DDBJ databases">
        <title>Genomic Encyclopedia of Type Strains, Phase IV (KMG-IV): sequencing the most valuable type-strain genomes for metagenomic binning, comparative biology and taxonomic classification.</title>
        <authorList>
            <person name="Goeker M."/>
        </authorList>
    </citation>
    <scope>NUCLEOTIDE SEQUENCE [LARGE SCALE GENOMIC DNA]</scope>
    <source>
        <strain evidence="2 3">DSM 26944</strain>
    </source>
</reference>
<dbReference type="InterPro" id="IPR029058">
    <property type="entry name" value="AB_hydrolase_fold"/>
</dbReference>
<dbReference type="SUPFAM" id="SSF53474">
    <property type="entry name" value="alpha/beta-Hydrolases"/>
    <property type="match status" value="1"/>
</dbReference>
<gene>
    <name evidence="2" type="ORF">FHS76_001975</name>
</gene>
<proteinExistence type="predicted"/>
<dbReference type="Proteomes" id="UP000555546">
    <property type="component" value="Unassembled WGS sequence"/>
</dbReference>
<protein>
    <submittedName>
        <fullName evidence="2">Thioesterase domain-containing protein</fullName>
    </submittedName>
</protein>
<organism evidence="2 3">
    <name type="scientific">Brucella daejeonensis</name>
    <dbReference type="NCBI Taxonomy" id="659015"/>
    <lineage>
        <taxon>Bacteria</taxon>
        <taxon>Pseudomonadati</taxon>
        <taxon>Pseudomonadota</taxon>
        <taxon>Alphaproteobacteria</taxon>
        <taxon>Hyphomicrobiales</taxon>
        <taxon>Brucellaceae</taxon>
        <taxon>Brucella/Ochrobactrum group</taxon>
        <taxon>Brucella</taxon>
    </lineage>
</organism>
<comment type="caution">
    <text evidence="2">The sequence shown here is derived from an EMBL/GenBank/DDBJ whole genome shotgun (WGS) entry which is preliminary data.</text>
</comment>
<feature type="chain" id="PRO_5030580230" evidence="1">
    <location>
        <begin position="35"/>
        <end position="215"/>
    </location>
</feature>
<evidence type="ECO:0000313" key="3">
    <source>
        <dbReference type="Proteomes" id="UP000555546"/>
    </source>
</evidence>